<dbReference type="EMBL" id="CP093442">
    <property type="protein sequence ID" value="UOF00822.1"/>
    <property type="molecule type" value="Genomic_DNA"/>
</dbReference>
<evidence type="ECO:0000313" key="2">
    <source>
        <dbReference type="EMBL" id="UOF00822.1"/>
    </source>
</evidence>
<gene>
    <name evidence="2" type="ORF">MNR06_14065</name>
</gene>
<keyword evidence="1" id="KW-0732">Signal</keyword>
<reference evidence="2" key="1">
    <citation type="submission" date="2022-03" db="EMBL/GenBank/DDBJ databases">
        <title>Genome Identification and Characterization of new species Bdellovibrio reynosense LBG001 sp. nov. from a Mexico soil sample.</title>
        <authorList>
            <person name="Camilli A."/>
            <person name="Ajao Y."/>
            <person name="Guo X."/>
        </authorList>
    </citation>
    <scope>NUCLEOTIDE SEQUENCE</scope>
    <source>
        <strain evidence="2">LBG001</strain>
    </source>
</reference>
<keyword evidence="3" id="KW-1185">Reference proteome</keyword>
<evidence type="ECO:0000313" key="3">
    <source>
        <dbReference type="Proteomes" id="UP000830116"/>
    </source>
</evidence>
<dbReference type="Proteomes" id="UP000830116">
    <property type="component" value="Chromosome"/>
</dbReference>
<evidence type="ECO:0000256" key="1">
    <source>
        <dbReference type="SAM" id="SignalP"/>
    </source>
</evidence>
<dbReference type="RefSeq" id="WP_243536996.1">
    <property type="nucleotide sequence ID" value="NZ_CP093442.1"/>
</dbReference>
<proteinExistence type="predicted"/>
<name>A0ABY4C7A1_9BACT</name>
<feature type="chain" id="PRO_5046839749" description="DUF1795 domain-containing protein" evidence="1">
    <location>
        <begin position="18"/>
        <end position="188"/>
    </location>
</feature>
<dbReference type="Gene3D" id="3.40.1000.10">
    <property type="entry name" value="Mog1/PsbP, alpha/beta/alpha sandwich"/>
    <property type="match status" value="1"/>
</dbReference>
<accession>A0ABY4C7A1</accession>
<evidence type="ECO:0008006" key="4">
    <source>
        <dbReference type="Google" id="ProtNLM"/>
    </source>
</evidence>
<feature type="signal peptide" evidence="1">
    <location>
        <begin position="1"/>
        <end position="17"/>
    </location>
</feature>
<protein>
    <recommendedName>
        <fullName evidence="4">DUF1795 domain-containing protein</fullName>
    </recommendedName>
</protein>
<organism evidence="2 3">
    <name type="scientific">Bdellovibrio reynosensis</name>
    <dbReference type="NCBI Taxonomy" id="2835041"/>
    <lineage>
        <taxon>Bacteria</taxon>
        <taxon>Pseudomonadati</taxon>
        <taxon>Bdellovibrionota</taxon>
        <taxon>Bdellovibrionia</taxon>
        <taxon>Bdellovibrionales</taxon>
        <taxon>Pseudobdellovibrionaceae</taxon>
        <taxon>Bdellovibrio</taxon>
    </lineage>
</organism>
<sequence length="188" mass="20878">MKTFIGFILLLSFQVFAAPYPATSTSAFTAPEKGLYFLHKGFSLKTEGTDWIPVAGSESSLLDTVRFGAKNAKDGSLSIRTDKVAKDASLELYTRKWMRDYPSYGFEVISAKNFSLNGSPALVVDMLSRSKNKQIRQVILKNEDRVAILTCLADKPVFAKSLQSCNQIMKSFSWNTAPQEKADTSIKK</sequence>